<dbReference type="InterPro" id="IPR001638">
    <property type="entry name" value="Solute-binding_3/MltF_N"/>
</dbReference>
<feature type="signal peptide" evidence="1">
    <location>
        <begin position="1"/>
        <end position="22"/>
    </location>
</feature>
<dbReference type="EMBL" id="FRCX01000014">
    <property type="protein sequence ID" value="SHN42539.1"/>
    <property type="molecule type" value="Genomic_DNA"/>
</dbReference>
<dbReference type="OrthoDB" id="8594082at2"/>
<protein>
    <submittedName>
        <fullName evidence="3">ABC-type amino acid transport substrate-binding protein</fullName>
    </submittedName>
</protein>
<dbReference type="Proteomes" id="UP000184339">
    <property type="component" value="Unassembled WGS sequence"/>
</dbReference>
<dbReference type="PANTHER" id="PTHR38834:SF3">
    <property type="entry name" value="SOLUTE-BINDING PROTEIN FAMILY 3_N-TERMINAL DOMAIN-CONTAINING PROTEIN"/>
    <property type="match status" value="1"/>
</dbReference>
<evidence type="ECO:0000313" key="4">
    <source>
        <dbReference type="Proteomes" id="UP000184339"/>
    </source>
</evidence>
<proteinExistence type="predicted"/>
<gene>
    <name evidence="3" type="ORF">SAMN05192549_11498</name>
</gene>
<sequence>MRVTRRRVLALGCALLPLAAIAADPAPPLKLVVGEMAPYAMSAGGPGPGALVELTQELGKHMGVPMDVEFYPWSRALATASLKPRTLILPVTRNDERETRYRWLVKLVRQRFVFVGLHGSHDLADTAALKRARLTVLRGTPYKRLLLEAGFTDVSECTTVRECLRMVKKGIADASYGAEDTQRSATHLDGNKENEFDFSPVFQQNEVWLAGSLDFTEEDGRKWRAAMEVLRADGSAARILRKYGVNAN</sequence>
<keyword evidence="4" id="KW-1185">Reference proteome</keyword>
<dbReference type="SMART" id="SM00062">
    <property type="entry name" value="PBPb"/>
    <property type="match status" value="1"/>
</dbReference>
<evidence type="ECO:0000256" key="1">
    <source>
        <dbReference type="SAM" id="SignalP"/>
    </source>
</evidence>
<feature type="chain" id="PRO_5013020395" evidence="1">
    <location>
        <begin position="23"/>
        <end position="248"/>
    </location>
</feature>
<evidence type="ECO:0000313" key="3">
    <source>
        <dbReference type="EMBL" id="SHN42539.1"/>
    </source>
</evidence>
<evidence type="ECO:0000259" key="2">
    <source>
        <dbReference type="SMART" id="SM00062"/>
    </source>
</evidence>
<dbReference type="AlphaFoldDB" id="A0A1M7R8V8"/>
<keyword evidence="1" id="KW-0732">Signal</keyword>
<dbReference type="RefSeq" id="WP_084560334.1">
    <property type="nucleotide sequence ID" value="NZ_FRCX01000014.1"/>
</dbReference>
<name>A0A1M7R8V8_9BURK</name>
<reference evidence="4" key="1">
    <citation type="submission" date="2016-11" db="EMBL/GenBank/DDBJ databases">
        <authorList>
            <person name="Varghese N."/>
            <person name="Submissions S."/>
        </authorList>
    </citation>
    <scope>NUCLEOTIDE SEQUENCE [LARGE SCALE GENOMIC DNA]</scope>
    <source>
        <strain evidence="4">Sac-22</strain>
    </source>
</reference>
<dbReference type="SUPFAM" id="SSF53850">
    <property type="entry name" value="Periplasmic binding protein-like II"/>
    <property type="match status" value="1"/>
</dbReference>
<dbReference type="Gene3D" id="3.40.190.10">
    <property type="entry name" value="Periplasmic binding protein-like II"/>
    <property type="match status" value="2"/>
</dbReference>
<dbReference type="PANTHER" id="PTHR38834">
    <property type="entry name" value="PERIPLASMIC SUBSTRATE BINDING PROTEIN FAMILY 3"/>
    <property type="match status" value="1"/>
</dbReference>
<feature type="domain" description="Solute-binding protein family 3/N-terminal" evidence="2">
    <location>
        <begin position="30"/>
        <end position="247"/>
    </location>
</feature>
<organism evidence="3 4">
    <name type="scientific">Duganella sacchari</name>
    <dbReference type="NCBI Taxonomy" id="551987"/>
    <lineage>
        <taxon>Bacteria</taxon>
        <taxon>Pseudomonadati</taxon>
        <taxon>Pseudomonadota</taxon>
        <taxon>Betaproteobacteria</taxon>
        <taxon>Burkholderiales</taxon>
        <taxon>Oxalobacteraceae</taxon>
        <taxon>Telluria group</taxon>
        <taxon>Duganella</taxon>
    </lineage>
</organism>
<accession>A0A1M7R8V8</accession>
<dbReference type="STRING" id="551987.SAMN05192549_11498"/>